<evidence type="ECO:0000313" key="2">
    <source>
        <dbReference type="Proteomes" id="UP000663722"/>
    </source>
</evidence>
<reference evidence="1" key="1">
    <citation type="journal article" date="2021" name="Microb. Physiol.">
        <title>Proteogenomic Insights into the Physiology of Marine, Sulfate-Reducing, Filamentous Desulfonema limicola and Desulfonema magnum.</title>
        <authorList>
            <person name="Schnaars V."/>
            <person name="Wohlbrand L."/>
            <person name="Scheve S."/>
            <person name="Hinrichs C."/>
            <person name="Reinhardt R."/>
            <person name="Rabus R."/>
        </authorList>
    </citation>
    <scope>NUCLEOTIDE SEQUENCE</scope>
    <source>
        <strain evidence="1">4be13</strain>
    </source>
</reference>
<dbReference type="EMBL" id="CP061800">
    <property type="protein sequence ID" value="QTA90495.1"/>
    <property type="molecule type" value="Genomic_DNA"/>
</dbReference>
<name>A0A975GR26_9BACT</name>
<organism evidence="1 2">
    <name type="scientific">Desulfonema magnum</name>
    <dbReference type="NCBI Taxonomy" id="45655"/>
    <lineage>
        <taxon>Bacteria</taxon>
        <taxon>Pseudomonadati</taxon>
        <taxon>Thermodesulfobacteriota</taxon>
        <taxon>Desulfobacteria</taxon>
        <taxon>Desulfobacterales</taxon>
        <taxon>Desulfococcaceae</taxon>
        <taxon>Desulfonema</taxon>
    </lineage>
</organism>
<dbReference type="Proteomes" id="UP000663722">
    <property type="component" value="Chromosome"/>
</dbReference>
<evidence type="ECO:0000313" key="1">
    <source>
        <dbReference type="EMBL" id="QTA90495.1"/>
    </source>
</evidence>
<protein>
    <submittedName>
        <fullName evidence="1">Uncharacterized protein</fullName>
    </submittedName>
</protein>
<dbReference type="KEGG" id="dmm:dnm_065560"/>
<sequence>MFFSLNPFFQGYFLKNPVCYPAVSRGNKYRKIYVRYLLNCHTFRNFI</sequence>
<keyword evidence="2" id="KW-1185">Reference proteome</keyword>
<proteinExistence type="predicted"/>
<dbReference type="AlphaFoldDB" id="A0A975GR26"/>
<accession>A0A975GR26</accession>
<gene>
    <name evidence="1" type="ORF">dnm_065560</name>
</gene>